<evidence type="ECO:0008006" key="3">
    <source>
        <dbReference type="Google" id="ProtNLM"/>
    </source>
</evidence>
<dbReference type="GO" id="GO:0003824">
    <property type="term" value="F:catalytic activity"/>
    <property type="evidence" value="ECO:0007669"/>
    <property type="project" value="InterPro"/>
</dbReference>
<dbReference type="CDD" id="cd06558">
    <property type="entry name" value="crotonase-like"/>
    <property type="match status" value="1"/>
</dbReference>
<dbReference type="EMBL" id="UINC01063822">
    <property type="protein sequence ID" value="SVB91855.1"/>
    <property type="molecule type" value="Genomic_DNA"/>
</dbReference>
<evidence type="ECO:0000313" key="2">
    <source>
        <dbReference type="EMBL" id="SVB91855.1"/>
    </source>
</evidence>
<accession>A0A382HXI2</accession>
<sequence>MSNLVLYEIDHSVAVITLNRPERMNAMDQPMLQQMMDLANRAELDNNVRAVVLTGAGKGFSSGFDLKAQATNPPSGKDEWQPILRKDFDTCMKFWHLTKPTVAAVHGHALAGACELSMACDITIASEDAIFGEPELRFGAGIVVMLLPWIVGPKRAKEIIMLGLDNVDAKQAERMGLINRVVPVGSHLHEAMKIAHQLSRIDQPLISKTKRAINHAYTIMGLEKALEMGLDIDLEIEGEGMPTKKEFLLIAKEKGLREALAWRDRRV</sequence>
<reference evidence="2" key="1">
    <citation type="submission" date="2018-05" db="EMBL/GenBank/DDBJ databases">
        <authorList>
            <person name="Lanie J.A."/>
            <person name="Ng W.-L."/>
            <person name="Kazmierczak K.M."/>
            <person name="Andrzejewski T.M."/>
            <person name="Davidsen T.M."/>
            <person name="Wayne K.J."/>
            <person name="Tettelin H."/>
            <person name="Glass J.I."/>
            <person name="Rusch D."/>
            <person name="Podicherti R."/>
            <person name="Tsui H.-C.T."/>
            <person name="Winkler M.E."/>
        </authorList>
    </citation>
    <scope>NUCLEOTIDE SEQUENCE</scope>
</reference>
<proteinExistence type="inferred from homology"/>
<dbReference type="Gene3D" id="3.90.226.10">
    <property type="entry name" value="2-enoyl-CoA Hydratase, Chain A, domain 1"/>
    <property type="match status" value="1"/>
</dbReference>
<dbReference type="PANTHER" id="PTHR43802">
    <property type="entry name" value="ENOYL-COA HYDRATASE"/>
    <property type="match status" value="1"/>
</dbReference>
<protein>
    <recommendedName>
        <fullName evidence="3">Enoyl-CoA hydratase</fullName>
    </recommendedName>
</protein>
<dbReference type="SUPFAM" id="SSF52096">
    <property type="entry name" value="ClpP/crotonase"/>
    <property type="match status" value="1"/>
</dbReference>
<dbReference type="InterPro" id="IPR029045">
    <property type="entry name" value="ClpP/crotonase-like_dom_sf"/>
</dbReference>
<gene>
    <name evidence="2" type="ORF">METZ01_LOCUS244709</name>
</gene>
<organism evidence="2">
    <name type="scientific">marine metagenome</name>
    <dbReference type="NCBI Taxonomy" id="408172"/>
    <lineage>
        <taxon>unclassified sequences</taxon>
        <taxon>metagenomes</taxon>
        <taxon>ecological metagenomes</taxon>
    </lineage>
</organism>
<comment type="similarity">
    <text evidence="1">Belongs to the enoyl-CoA hydratase/isomerase family.</text>
</comment>
<name>A0A382HXI2_9ZZZZ</name>
<evidence type="ECO:0000256" key="1">
    <source>
        <dbReference type="ARBA" id="ARBA00005254"/>
    </source>
</evidence>
<dbReference type="PANTHER" id="PTHR43802:SF1">
    <property type="entry name" value="IP11341P-RELATED"/>
    <property type="match status" value="1"/>
</dbReference>
<dbReference type="AlphaFoldDB" id="A0A382HXI2"/>
<dbReference type="Pfam" id="PF00378">
    <property type="entry name" value="ECH_1"/>
    <property type="match status" value="1"/>
</dbReference>
<dbReference type="InterPro" id="IPR001753">
    <property type="entry name" value="Enoyl-CoA_hydra/iso"/>
</dbReference>
<dbReference type="PROSITE" id="PS00166">
    <property type="entry name" value="ENOYL_COA_HYDRATASE"/>
    <property type="match status" value="1"/>
</dbReference>
<dbReference type="InterPro" id="IPR018376">
    <property type="entry name" value="Enoyl-CoA_hyd/isom_CS"/>
</dbReference>